<protein>
    <submittedName>
        <fullName evidence="2">Uncharacterized protein</fullName>
    </submittedName>
</protein>
<dbReference type="Proteomes" id="UP000663848">
    <property type="component" value="Unassembled WGS sequence"/>
</dbReference>
<dbReference type="AlphaFoldDB" id="A0A821KJN1"/>
<accession>A0A821KJN1</accession>
<organism evidence="2 3">
    <name type="scientific">Rotaria socialis</name>
    <dbReference type="NCBI Taxonomy" id="392032"/>
    <lineage>
        <taxon>Eukaryota</taxon>
        <taxon>Metazoa</taxon>
        <taxon>Spiralia</taxon>
        <taxon>Gnathifera</taxon>
        <taxon>Rotifera</taxon>
        <taxon>Eurotatoria</taxon>
        <taxon>Bdelloidea</taxon>
        <taxon>Philodinida</taxon>
        <taxon>Philodinidae</taxon>
        <taxon>Rotaria</taxon>
    </lineage>
</organism>
<gene>
    <name evidence="2" type="ORF">QYT958_LOCUS19907</name>
</gene>
<comment type="caution">
    <text evidence="2">The sequence shown here is derived from an EMBL/GenBank/DDBJ whole genome shotgun (WGS) entry which is preliminary data.</text>
</comment>
<feature type="compositionally biased region" description="Acidic residues" evidence="1">
    <location>
        <begin position="17"/>
        <end position="27"/>
    </location>
</feature>
<evidence type="ECO:0000313" key="2">
    <source>
        <dbReference type="EMBL" id="CAF4735744.1"/>
    </source>
</evidence>
<evidence type="ECO:0000313" key="3">
    <source>
        <dbReference type="Proteomes" id="UP000663848"/>
    </source>
</evidence>
<sequence>MDDDTDLYLASDKENEIEISEESEPEAATEKSFCSTIKSTTEAKEKNNSSSKTKRLCVFKKQWIKDPKYAGFLQESRSMNDFVTASSVLTKLTAPELAFVYHGVHHGHSYVRQNISCSKTKARELSVNVLAPFFTSKILQQVKQYRFYSVSFDGSSKRNVKMFPFIINRFTLQSGLVKSVLEVTNQPRETTDDIVASLRDVLKMNGIDIQYITPIGADNTNTNFGHNHSVFSLIKSEVSNLFKGNITITISKFQEIQKNILFFIRQLLLSYP</sequence>
<feature type="region of interest" description="Disordered" evidence="1">
    <location>
        <begin position="1"/>
        <end position="33"/>
    </location>
</feature>
<name>A0A821KJN1_9BILA</name>
<dbReference type="EMBL" id="CAJOBR010003373">
    <property type="protein sequence ID" value="CAF4735744.1"/>
    <property type="molecule type" value="Genomic_DNA"/>
</dbReference>
<evidence type="ECO:0000256" key="1">
    <source>
        <dbReference type="SAM" id="MobiDB-lite"/>
    </source>
</evidence>
<proteinExistence type="predicted"/>
<reference evidence="2" key="1">
    <citation type="submission" date="2021-02" db="EMBL/GenBank/DDBJ databases">
        <authorList>
            <person name="Nowell W R."/>
        </authorList>
    </citation>
    <scope>NUCLEOTIDE SEQUENCE</scope>
</reference>